<sequence length="287" mass="32786">MAANFEELNPRYIARRLTEYLTCPIDWSQHVAMRPVEHVLYRKWFYTVAAKLPGGEVDARCLQNSAGEYCRGPAEDSHEIAGLLIDNADISEAFVSESKRIADVAQYYRNDFVSAYLRDCGCLHQIRAQTPEERSKHYALKCETTTEVQQYSVKKRDIGIMLPTLTPRLQEYAFWLSVENIFEMKEFGGEVETEDDAADDGRYRFELAWKQLLGDIQTFRFCLDALGPVGFYNGKLANILVFDVSLQSDIFHCYPALEPIPGIPVARADDLQGLDSCLEEKRPFPFP</sequence>
<comment type="caution">
    <text evidence="1">The sequence shown here is derived from an EMBL/GenBank/DDBJ whole genome shotgun (WGS) entry which is preliminary data.</text>
</comment>
<evidence type="ECO:0000313" key="1">
    <source>
        <dbReference type="EMBL" id="EDT38496.1"/>
    </source>
</evidence>
<organism evidence="1 2">
    <name type="scientific">Burkholderia ambifaria MEX-5</name>
    <dbReference type="NCBI Taxonomy" id="396597"/>
    <lineage>
        <taxon>Bacteria</taxon>
        <taxon>Pseudomonadati</taxon>
        <taxon>Pseudomonadota</taxon>
        <taxon>Betaproteobacteria</taxon>
        <taxon>Burkholderiales</taxon>
        <taxon>Burkholderiaceae</taxon>
        <taxon>Burkholderia</taxon>
        <taxon>Burkholderia cepacia complex</taxon>
    </lineage>
</organism>
<dbReference type="EMBL" id="ABLK01000278">
    <property type="protein sequence ID" value="EDT38496.1"/>
    <property type="molecule type" value="Genomic_DNA"/>
</dbReference>
<proteinExistence type="predicted"/>
<dbReference type="PATRIC" id="fig|396597.7.peg.1846"/>
<dbReference type="AlphaFoldDB" id="B1TD54"/>
<dbReference type="Proteomes" id="UP000004814">
    <property type="component" value="Unassembled WGS sequence"/>
</dbReference>
<accession>B1TD54</accession>
<gene>
    <name evidence="1" type="ORF">BamMEX5DRAFT_5720</name>
</gene>
<dbReference type="RefSeq" id="WP_006761472.1">
    <property type="nucleotide sequence ID" value="NZ_ABLK01000278.1"/>
</dbReference>
<name>B1TD54_9BURK</name>
<protein>
    <submittedName>
        <fullName evidence="1">Uncharacterized protein</fullName>
    </submittedName>
</protein>
<reference evidence="1 2" key="1">
    <citation type="submission" date="2008-03" db="EMBL/GenBank/DDBJ databases">
        <title>Sequencing of the draft genome and assembly of Burkholderia ambifaria MEX-5.</title>
        <authorList>
            <consortium name="US DOE Joint Genome Institute (JGI-PGF)"/>
            <person name="Copeland A."/>
            <person name="Lucas S."/>
            <person name="Lapidus A."/>
            <person name="Glavina del Rio T."/>
            <person name="Dalin E."/>
            <person name="Tice H."/>
            <person name="Bruce D."/>
            <person name="Goodwin L."/>
            <person name="Pitluck S."/>
            <person name="Larimer F."/>
            <person name="Land M.L."/>
            <person name="Hauser L."/>
            <person name="Tiedje J."/>
            <person name="Richardson P."/>
        </authorList>
    </citation>
    <scope>NUCLEOTIDE SEQUENCE [LARGE SCALE GENOMIC DNA]</scope>
    <source>
        <strain evidence="1 2">MEX-5</strain>
    </source>
</reference>
<evidence type="ECO:0000313" key="2">
    <source>
        <dbReference type="Proteomes" id="UP000004814"/>
    </source>
</evidence>